<accession>A0A7R9AHC5</accession>
<evidence type="ECO:0000256" key="1">
    <source>
        <dbReference type="SAM" id="MobiDB-lite"/>
    </source>
</evidence>
<feature type="compositionally biased region" description="Basic and acidic residues" evidence="1">
    <location>
        <begin position="118"/>
        <end position="162"/>
    </location>
</feature>
<protein>
    <submittedName>
        <fullName evidence="2">Uncharacterized protein</fullName>
    </submittedName>
</protein>
<feature type="compositionally biased region" description="Basic and acidic residues" evidence="1">
    <location>
        <begin position="175"/>
        <end position="184"/>
    </location>
</feature>
<sequence length="184" mass="20808">MHSDVSHEMCGLNSIIPRSWLIYRLCHFLSFMTRLFKSDPDARRDVQRMLMFFGCAMSDSGCSLDVLQCERGLLSSRGAGTPHGTPRGRRHLLSMLQDRPRLEIRARLRIESEVQRGEVHNRAGAHDQGERLGLTREHSPVIRERGREGGGREGGGREDGVRSDPSTVMGTNRVRWRDGETCLP</sequence>
<proteinExistence type="predicted"/>
<organism evidence="2">
    <name type="scientific">Darwinula stevensoni</name>
    <dbReference type="NCBI Taxonomy" id="69355"/>
    <lineage>
        <taxon>Eukaryota</taxon>
        <taxon>Metazoa</taxon>
        <taxon>Ecdysozoa</taxon>
        <taxon>Arthropoda</taxon>
        <taxon>Crustacea</taxon>
        <taxon>Oligostraca</taxon>
        <taxon>Ostracoda</taxon>
        <taxon>Podocopa</taxon>
        <taxon>Podocopida</taxon>
        <taxon>Darwinulocopina</taxon>
        <taxon>Darwinuloidea</taxon>
        <taxon>Darwinulidae</taxon>
        <taxon>Darwinula</taxon>
    </lineage>
</organism>
<reference evidence="2" key="1">
    <citation type="submission" date="2020-11" db="EMBL/GenBank/DDBJ databases">
        <authorList>
            <person name="Tran Van P."/>
        </authorList>
    </citation>
    <scope>NUCLEOTIDE SEQUENCE</scope>
</reference>
<feature type="region of interest" description="Disordered" evidence="1">
    <location>
        <begin position="118"/>
        <end position="184"/>
    </location>
</feature>
<dbReference type="Proteomes" id="UP000677054">
    <property type="component" value="Unassembled WGS sequence"/>
</dbReference>
<dbReference type="EMBL" id="LR907830">
    <property type="protein sequence ID" value="CAD7254209.1"/>
    <property type="molecule type" value="Genomic_DNA"/>
</dbReference>
<dbReference type="EMBL" id="CAJPEV010008312">
    <property type="protein sequence ID" value="CAG0905221.1"/>
    <property type="molecule type" value="Genomic_DNA"/>
</dbReference>
<evidence type="ECO:0000313" key="2">
    <source>
        <dbReference type="EMBL" id="CAD7254209.1"/>
    </source>
</evidence>
<gene>
    <name evidence="2" type="ORF">DSTB1V02_LOCUS13955</name>
</gene>
<dbReference type="OrthoDB" id="10630291at2759"/>
<evidence type="ECO:0000313" key="3">
    <source>
        <dbReference type="Proteomes" id="UP000677054"/>
    </source>
</evidence>
<dbReference type="AlphaFoldDB" id="A0A7R9AHC5"/>
<keyword evidence="3" id="KW-1185">Reference proteome</keyword>
<name>A0A7R9AHC5_9CRUS</name>